<gene>
    <name evidence="8" type="ORF">FKW77_009216</name>
</gene>
<evidence type="ECO:0000256" key="1">
    <source>
        <dbReference type="ARBA" id="ARBA00003343"/>
    </source>
</evidence>
<evidence type="ECO:0000256" key="4">
    <source>
        <dbReference type="ARBA" id="ARBA00022679"/>
    </source>
</evidence>
<dbReference type="EC" id="2.7.1.160" evidence="3"/>
<dbReference type="AlphaFoldDB" id="A0A517LEI7"/>
<dbReference type="PANTHER" id="PTHR12684:SF2">
    <property type="entry name" value="TRNA 2'-PHOSPHOTRANSFERASE 1"/>
    <property type="match status" value="1"/>
</dbReference>
<feature type="region of interest" description="Disordered" evidence="7">
    <location>
        <begin position="80"/>
        <end position="105"/>
    </location>
</feature>
<evidence type="ECO:0000256" key="6">
    <source>
        <dbReference type="ARBA" id="ARBA00047949"/>
    </source>
</evidence>
<evidence type="ECO:0000256" key="2">
    <source>
        <dbReference type="ARBA" id="ARBA00009836"/>
    </source>
</evidence>
<dbReference type="Gene3D" id="3.20.170.30">
    <property type="match status" value="1"/>
</dbReference>
<evidence type="ECO:0000313" key="9">
    <source>
        <dbReference type="Proteomes" id="UP000316270"/>
    </source>
</evidence>
<comment type="function">
    <text evidence="1">Catalyzes the last step of tRNA splicing, the transfer of the splice junction 2'-phosphate from ligated tRNA to NAD to produce ADP-ribose 1''-2'' cyclic phosphate.</text>
</comment>
<dbReference type="InterPro" id="IPR042081">
    <property type="entry name" value="RNA_2'-PTrans_C"/>
</dbReference>
<evidence type="ECO:0000313" key="8">
    <source>
        <dbReference type="EMBL" id="QDS74049.1"/>
    </source>
</evidence>
<dbReference type="Gene3D" id="1.10.10.970">
    <property type="entry name" value="RNA 2'-phosphotransferase, Tpt1/KptA family, N-terminal domain"/>
    <property type="match status" value="1"/>
</dbReference>
<keyword evidence="9" id="KW-1185">Reference proteome</keyword>
<sequence length="293" mass="31341">MARGGGGSGGRGPMTREIQVSKKMSWLLRHGAEKEGLVLGSGGYVGVDDVLQNRNLRSLKVTFAELRSIVESNDKQRFSMITKSEAPADSTETPNTAEASDTPVTFEIDDNDPSNFLIRANQGHSIKVEEEGLLEPITLDSELPSIVVHGTTHKAWPQIVASGGLKKMTRNHVHFASGLPAGFEALEGSNDTTSEAQKEPVISGMRNTSAVLVFIDIQKALEGGLKFWKSANGVILSEGDGSGIVPLPFFARVEERKRGIGILVKDGQVVNELPDSLTRGGEGGRRGGRGGRK</sequence>
<keyword evidence="5" id="KW-0520">NAD</keyword>
<feature type="compositionally biased region" description="Polar residues" evidence="7">
    <location>
        <begin position="90"/>
        <end position="103"/>
    </location>
</feature>
<protein>
    <recommendedName>
        <fullName evidence="3">2'-phosphotransferase</fullName>
        <ecNumber evidence="3">2.7.1.160</ecNumber>
    </recommendedName>
</protein>
<dbReference type="InterPro" id="IPR042080">
    <property type="entry name" value="RNA_2'-PTrans_N"/>
</dbReference>
<dbReference type="EMBL" id="CP042194">
    <property type="protein sequence ID" value="QDS74049.1"/>
    <property type="molecule type" value="Genomic_DNA"/>
</dbReference>
<feature type="region of interest" description="Disordered" evidence="7">
    <location>
        <begin position="273"/>
        <end position="293"/>
    </location>
</feature>
<dbReference type="SUPFAM" id="SSF56399">
    <property type="entry name" value="ADP-ribosylation"/>
    <property type="match status" value="1"/>
</dbReference>
<dbReference type="OrthoDB" id="419694at2759"/>
<evidence type="ECO:0000256" key="7">
    <source>
        <dbReference type="SAM" id="MobiDB-lite"/>
    </source>
</evidence>
<reference evidence="8 9" key="1">
    <citation type="submission" date="2019-07" db="EMBL/GenBank/DDBJ databases">
        <title>Finished genome of Venturia effusa.</title>
        <authorList>
            <person name="Young C.A."/>
            <person name="Cox M.P."/>
            <person name="Ganley A.R.D."/>
            <person name="David W.J."/>
        </authorList>
    </citation>
    <scope>NUCLEOTIDE SEQUENCE [LARGE SCALE GENOMIC DNA]</scope>
    <source>
        <strain evidence="9">albino</strain>
    </source>
</reference>
<organism evidence="8 9">
    <name type="scientific">Venturia effusa</name>
    <dbReference type="NCBI Taxonomy" id="50376"/>
    <lineage>
        <taxon>Eukaryota</taxon>
        <taxon>Fungi</taxon>
        <taxon>Dikarya</taxon>
        <taxon>Ascomycota</taxon>
        <taxon>Pezizomycotina</taxon>
        <taxon>Dothideomycetes</taxon>
        <taxon>Pleosporomycetidae</taxon>
        <taxon>Venturiales</taxon>
        <taxon>Venturiaceae</taxon>
        <taxon>Venturia</taxon>
    </lineage>
</organism>
<dbReference type="STRING" id="50376.A0A517LEI7"/>
<accession>A0A517LEI7</accession>
<evidence type="ECO:0000256" key="5">
    <source>
        <dbReference type="ARBA" id="ARBA00023027"/>
    </source>
</evidence>
<dbReference type="InterPro" id="IPR002745">
    <property type="entry name" value="Ptrans_KptA/Tpt1"/>
</dbReference>
<dbReference type="Proteomes" id="UP000316270">
    <property type="component" value="Chromosome 10"/>
</dbReference>
<dbReference type="GO" id="GO:0000215">
    <property type="term" value="F:tRNA 2'-phosphotransferase activity"/>
    <property type="evidence" value="ECO:0007669"/>
    <property type="project" value="UniProtKB-EC"/>
</dbReference>
<evidence type="ECO:0000256" key="3">
    <source>
        <dbReference type="ARBA" id="ARBA00012007"/>
    </source>
</evidence>
<keyword evidence="4" id="KW-0808">Transferase</keyword>
<comment type="similarity">
    <text evidence="2">Belongs to the KptA/TPT1 family.</text>
</comment>
<dbReference type="PANTHER" id="PTHR12684">
    <property type="entry name" value="PUTATIVE PHOSPHOTRANSFERASE"/>
    <property type="match status" value="1"/>
</dbReference>
<comment type="catalytic activity">
    <reaction evidence="6">
        <text>2'-phospho-[ligated tRNA] + NAD(+) = mature tRNA + ADP-alpha-D-ribose 1'',2''-cyclic phosphate + nicotinamide</text>
        <dbReference type="Rhea" id="RHEA:23324"/>
        <dbReference type="Rhea" id="RHEA-COMP:11106"/>
        <dbReference type="Rhea" id="RHEA-COMP:11107"/>
        <dbReference type="ChEBI" id="CHEBI:17154"/>
        <dbReference type="ChEBI" id="CHEBI:57540"/>
        <dbReference type="ChEBI" id="CHEBI:76596"/>
        <dbReference type="ChEBI" id="CHEBI:82883"/>
        <dbReference type="ChEBI" id="CHEBI:85027"/>
        <dbReference type="EC" id="2.7.1.160"/>
    </reaction>
</comment>
<name>A0A517LEI7_9PEZI</name>
<dbReference type="GO" id="GO:0006388">
    <property type="term" value="P:tRNA splicing, via endonucleolytic cleavage and ligation"/>
    <property type="evidence" value="ECO:0007669"/>
    <property type="project" value="TreeGrafter"/>
</dbReference>
<dbReference type="Pfam" id="PF01885">
    <property type="entry name" value="PTS_2-RNA"/>
    <property type="match status" value="1"/>
</dbReference>
<proteinExistence type="inferred from homology"/>